<dbReference type="PROSITE" id="PS50968">
    <property type="entry name" value="BIOTINYL_LIPOYL"/>
    <property type="match status" value="2"/>
</dbReference>
<feature type="compositionally biased region" description="Acidic residues" evidence="10">
    <location>
        <begin position="79"/>
        <end position="91"/>
    </location>
</feature>
<protein>
    <recommendedName>
        <fullName evidence="9">Acetyltransferase component of pyruvate dehydrogenase complex</fullName>
        <ecNumber evidence="9">2.3.1.12</ecNumber>
    </recommendedName>
</protein>
<evidence type="ECO:0000256" key="5">
    <source>
        <dbReference type="ARBA" id="ARBA00022823"/>
    </source>
</evidence>
<dbReference type="GO" id="GO:0031405">
    <property type="term" value="F:lipoic acid binding"/>
    <property type="evidence" value="ECO:0007669"/>
    <property type="project" value="TreeGrafter"/>
</dbReference>
<dbReference type="Pfam" id="PF02817">
    <property type="entry name" value="E3_binding"/>
    <property type="match status" value="1"/>
</dbReference>
<feature type="domain" description="Lipoyl-binding" evidence="11">
    <location>
        <begin position="3"/>
        <end position="77"/>
    </location>
</feature>
<dbReference type="InterPro" id="IPR011053">
    <property type="entry name" value="Single_hybrid_motif"/>
</dbReference>
<dbReference type="EMBL" id="JAFKCZ010000001">
    <property type="protein sequence ID" value="MBN7795138.1"/>
    <property type="molecule type" value="Genomic_DNA"/>
</dbReference>
<evidence type="ECO:0000256" key="10">
    <source>
        <dbReference type="SAM" id="MobiDB-lite"/>
    </source>
</evidence>
<dbReference type="Pfam" id="PF00364">
    <property type="entry name" value="Biotin_lipoyl"/>
    <property type="match status" value="2"/>
</dbReference>
<dbReference type="RefSeq" id="WP_206558579.1">
    <property type="nucleotide sequence ID" value="NZ_JAFKCZ010000001.1"/>
</dbReference>
<proteinExistence type="inferred from homology"/>
<evidence type="ECO:0000259" key="12">
    <source>
        <dbReference type="PROSITE" id="PS51826"/>
    </source>
</evidence>
<keyword evidence="3 9" id="KW-0808">Transferase</keyword>
<evidence type="ECO:0000256" key="8">
    <source>
        <dbReference type="ARBA" id="ARBA00048370"/>
    </source>
</evidence>
<dbReference type="Gene3D" id="3.30.559.10">
    <property type="entry name" value="Chloramphenicol acetyltransferase-like domain"/>
    <property type="match status" value="1"/>
</dbReference>
<dbReference type="AlphaFoldDB" id="A0A939IKP3"/>
<comment type="cofactor">
    <cofactor evidence="9">
        <name>(R)-lipoate</name>
        <dbReference type="ChEBI" id="CHEBI:83088"/>
    </cofactor>
    <text evidence="9">Binds 2 lipoyl cofactors covalently.</text>
</comment>
<keyword evidence="6 9" id="KW-0012">Acyltransferase</keyword>
<dbReference type="CDD" id="cd06849">
    <property type="entry name" value="lipoyl_domain"/>
    <property type="match status" value="2"/>
</dbReference>
<keyword evidence="4" id="KW-0677">Repeat</keyword>
<comment type="catalytic activity">
    <reaction evidence="8 9">
        <text>N(6)-[(R)-dihydrolipoyl]-L-lysyl-[protein] + acetyl-CoA = N(6)-[(R)-S(8)-acetyldihydrolipoyl]-L-lysyl-[protein] + CoA</text>
        <dbReference type="Rhea" id="RHEA:17017"/>
        <dbReference type="Rhea" id="RHEA-COMP:10475"/>
        <dbReference type="Rhea" id="RHEA-COMP:10478"/>
        <dbReference type="ChEBI" id="CHEBI:57287"/>
        <dbReference type="ChEBI" id="CHEBI:57288"/>
        <dbReference type="ChEBI" id="CHEBI:83100"/>
        <dbReference type="ChEBI" id="CHEBI:83111"/>
        <dbReference type="EC" id="2.3.1.12"/>
    </reaction>
</comment>
<evidence type="ECO:0000256" key="9">
    <source>
        <dbReference type="RuleBase" id="RU361137"/>
    </source>
</evidence>
<evidence type="ECO:0000259" key="11">
    <source>
        <dbReference type="PROSITE" id="PS50968"/>
    </source>
</evidence>
<dbReference type="Proteomes" id="UP000664303">
    <property type="component" value="Unassembled WGS sequence"/>
</dbReference>
<feature type="region of interest" description="Disordered" evidence="10">
    <location>
        <begin position="221"/>
        <end position="267"/>
    </location>
</feature>
<dbReference type="PROSITE" id="PS00189">
    <property type="entry name" value="LIPOYL"/>
    <property type="match status" value="2"/>
</dbReference>
<dbReference type="SUPFAM" id="SSF47005">
    <property type="entry name" value="Peripheral subunit-binding domain of 2-oxo acid dehydrogenase complex"/>
    <property type="match status" value="1"/>
</dbReference>
<dbReference type="Gene3D" id="4.10.320.10">
    <property type="entry name" value="E3-binding domain"/>
    <property type="match status" value="1"/>
</dbReference>
<dbReference type="SUPFAM" id="SSF51230">
    <property type="entry name" value="Single hybrid motif"/>
    <property type="match status" value="2"/>
</dbReference>
<dbReference type="InterPro" id="IPR003016">
    <property type="entry name" value="2-oxoA_DH_lipoyl-BS"/>
</dbReference>
<comment type="subunit">
    <text evidence="2 9">Forms a 24-polypeptide structural core with octahedral symmetry.</text>
</comment>
<dbReference type="SUPFAM" id="SSF52777">
    <property type="entry name" value="CoA-dependent acyltransferases"/>
    <property type="match status" value="1"/>
</dbReference>
<dbReference type="PROSITE" id="PS51826">
    <property type="entry name" value="PSBD"/>
    <property type="match status" value="1"/>
</dbReference>
<keyword evidence="14" id="KW-1185">Reference proteome</keyword>
<evidence type="ECO:0000313" key="14">
    <source>
        <dbReference type="Proteomes" id="UP000664303"/>
    </source>
</evidence>
<dbReference type="GO" id="GO:0005737">
    <property type="term" value="C:cytoplasm"/>
    <property type="evidence" value="ECO:0007669"/>
    <property type="project" value="TreeGrafter"/>
</dbReference>
<dbReference type="InterPro" id="IPR001078">
    <property type="entry name" value="2-oxoacid_DH_actylTfrase"/>
</dbReference>
<evidence type="ECO:0000256" key="3">
    <source>
        <dbReference type="ARBA" id="ARBA00022679"/>
    </source>
</evidence>
<keyword evidence="5 9" id="KW-0450">Lipoyl</keyword>
<dbReference type="InterPro" id="IPR000089">
    <property type="entry name" value="Biotin_lipoyl"/>
</dbReference>
<evidence type="ECO:0000313" key="13">
    <source>
        <dbReference type="EMBL" id="MBN7795138.1"/>
    </source>
</evidence>
<gene>
    <name evidence="13" type="primary">aceF</name>
    <name evidence="13" type="ORF">JYP50_00955</name>
</gene>
<name>A0A939IKP3_9GAMM</name>
<comment type="caution">
    <text evidence="13">The sequence shown here is derived from an EMBL/GenBank/DDBJ whole genome shotgun (WGS) entry which is preliminary data.</text>
</comment>
<reference evidence="13" key="1">
    <citation type="submission" date="2021-02" db="EMBL/GenBank/DDBJ databases">
        <title>PHA producing bacteria isolated from coastal sediment in Guangdong, Shenzhen.</title>
        <authorList>
            <person name="Zheng W."/>
            <person name="Yu S."/>
            <person name="Huang Y."/>
        </authorList>
    </citation>
    <scope>NUCLEOTIDE SEQUENCE</scope>
    <source>
        <strain evidence="13">TN14-10</strain>
    </source>
</reference>
<dbReference type="Gene3D" id="2.40.50.100">
    <property type="match status" value="2"/>
</dbReference>
<accession>A0A939IKP3</accession>
<comment type="function">
    <text evidence="7">The pyruvate dehydrogenase complex catalyzes the overall conversion of pyruvate to acetyl-CoA and CO(2). It contains multiple copies of three enzymatic components: pyruvate dehydrogenase (E1), dihydrolipoamide acetyltransferase (E2) and lipoamide dehydrogenase (E3).</text>
</comment>
<dbReference type="FunFam" id="3.30.559.10:FF:000004">
    <property type="entry name" value="Acetyltransferase component of pyruvate dehydrogenase complex"/>
    <property type="match status" value="1"/>
</dbReference>
<dbReference type="GO" id="GO:0004742">
    <property type="term" value="F:dihydrolipoyllysine-residue acetyltransferase activity"/>
    <property type="evidence" value="ECO:0007669"/>
    <property type="project" value="UniProtKB-UniRule"/>
</dbReference>
<dbReference type="Pfam" id="PF00198">
    <property type="entry name" value="2-oxoacid_dh"/>
    <property type="match status" value="1"/>
</dbReference>
<comment type="similarity">
    <text evidence="1 9">Belongs to the 2-oxoacid dehydrogenase family.</text>
</comment>
<dbReference type="EC" id="2.3.1.12" evidence="9"/>
<sequence>MAKQQVTVPDIGGAEGAEVIELLVAVGDSVEVEQGLIVLESDKASMEIPSSHAGKVVELLVAEGDELAEGSPILVLEVESESGGDSGDSGDEADKADEAGAAQVAPAQAGAKADDSASDNASDGGAVGGGEAPAEAVAQARETVVPVPDIGSDDAVDLIEISVAVGDSVAEGDSLVVLESDKASMEVPSPEAGEVVEILVKEGGSVRQGDDLLRLKVAGSAQVEKPAKKPEPDPQPAEAGGGPRKPAVPDRASAAGASPAAGAASNGGAVYAGPAVRKLARELGVELENVSGSGPRGRILKEDVQAFVKDALTGKSGAAAGAGIPPIPEVDFAAFGEVEVVPRSKLDKLTARNMQRNWLNAPHVTQFDEADITEMEAFRKAMKGEAEKRGTKLTPLPFLLKACAVALRDNPKFNASLSVDGEELVYKKYIHIGMAVDTPAGLVVPVIRDVDRKTLWQLAEEVLDMAARARDRKLKPAEMQGGCFSISSLGGIGGTGFTPIVNAPEVGILGVSRAETKPRWDGAAFQPRTMLPLSLSYDHRVINGGDAGRFCTQLVGLLGDIRKLLL</sequence>
<feature type="compositionally biased region" description="Low complexity" evidence="10">
    <location>
        <begin position="99"/>
        <end position="111"/>
    </location>
</feature>
<dbReference type="GO" id="GO:0045254">
    <property type="term" value="C:pyruvate dehydrogenase complex"/>
    <property type="evidence" value="ECO:0007669"/>
    <property type="project" value="UniProtKB-UniRule"/>
</dbReference>
<feature type="region of interest" description="Disordered" evidence="10">
    <location>
        <begin position="79"/>
        <end position="137"/>
    </location>
</feature>
<evidence type="ECO:0000256" key="1">
    <source>
        <dbReference type="ARBA" id="ARBA00007317"/>
    </source>
</evidence>
<dbReference type="PANTHER" id="PTHR43178">
    <property type="entry name" value="DIHYDROLIPOAMIDE ACETYLTRANSFERASE COMPONENT OF PYRUVATE DEHYDROGENASE COMPLEX"/>
    <property type="match status" value="1"/>
</dbReference>
<dbReference type="PANTHER" id="PTHR43178:SF2">
    <property type="entry name" value="DIHYDROLIPOYLLYSINE-RESIDUE ACETYLTRANSFERASE COMPONENT OF PYRUVATE DEHYDROGENASE COMPLEX"/>
    <property type="match status" value="1"/>
</dbReference>
<evidence type="ECO:0000256" key="4">
    <source>
        <dbReference type="ARBA" id="ARBA00022737"/>
    </source>
</evidence>
<dbReference type="InterPro" id="IPR006256">
    <property type="entry name" value="AcTrfase_Pyrv_DH_cplx"/>
</dbReference>
<organism evidence="13 14">
    <name type="scientific">Parahaliea mediterranea</name>
    <dbReference type="NCBI Taxonomy" id="651086"/>
    <lineage>
        <taxon>Bacteria</taxon>
        <taxon>Pseudomonadati</taxon>
        <taxon>Pseudomonadota</taxon>
        <taxon>Gammaproteobacteria</taxon>
        <taxon>Cellvibrionales</taxon>
        <taxon>Halieaceae</taxon>
        <taxon>Parahaliea</taxon>
    </lineage>
</organism>
<feature type="domain" description="Peripheral subunit-binding (PSBD)" evidence="12">
    <location>
        <begin position="271"/>
        <end position="308"/>
    </location>
</feature>
<evidence type="ECO:0000256" key="7">
    <source>
        <dbReference type="ARBA" id="ARBA00025211"/>
    </source>
</evidence>
<feature type="compositionally biased region" description="Low complexity" evidence="10">
    <location>
        <begin position="252"/>
        <end position="267"/>
    </location>
</feature>
<dbReference type="NCBIfam" id="TIGR01348">
    <property type="entry name" value="PDHac_trf_long"/>
    <property type="match status" value="1"/>
</dbReference>
<evidence type="ECO:0000256" key="2">
    <source>
        <dbReference type="ARBA" id="ARBA00011484"/>
    </source>
</evidence>
<dbReference type="InterPro" id="IPR050743">
    <property type="entry name" value="2-oxoacid_DH_E2_comp"/>
</dbReference>
<dbReference type="GO" id="GO:0006086">
    <property type="term" value="P:pyruvate decarboxylation to acetyl-CoA"/>
    <property type="evidence" value="ECO:0007669"/>
    <property type="project" value="UniProtKB-UniRule"/>
</dbReference>
<dbReference type="InterPro" id="IPR036625">
    <property type="entry name" value="E3-bd_dom_sf"/>
</dbReference>
<dbReference type="InterPro" id="IPR023213">
    <property type="entry name" value="CAT-like_dom_sf"/>
</dbReference>
<evidence type="ECO:0000256" key="6">
    <source>
        <dbReference type="ARBA" id="ARBA00023315"/>
    </source>
</evidence>
<dbReference type="InterPro" id="IPR004167">
    <property type="entry name" value="PSBD"/>
</dbReference>
<feature type="domain" description="Lipoyl-binding" evidence="11">
    <location>
        <begin position="142"/>
        <end position="216"/>
    </location>
</feature>